<keyword evidence="1" id="KW-1133">Transmembrane helix</keyword>
<evidence type="ECO:0000313" key="2">
    <source>
        <dbReference type="EMBL" id="CAF5114998.1"/>
    </source>
</evidence>
<sequence length="161" mass="18903">MFNGNRAHQQNSLFYRDAPILLGALLMVLYLEKKPFEDSKATQRYIDIDSVNDERLEAFETANEQCWNEVIDKIRHCDNSNDAKEIIRQADEQTAKNVLMYQLIDNPVFPRPEQKKKSIFLNIFIHVASFFLCVLAVLNYIFLFHWKSFPSFNRGNSTHLL</sequence>
<evidence type="ECO:0000313" key="4">
    <source>
        <dbReference type="Proteomes" id="UP000681720"/>
    </source>
</evidence>
<feature type="transmembrane region" description="Helical" evidence="1">
    <location>
        <begin position="119"/>
        <end position="142"/>
    </location>
</feature>
<evidence type="ECO:0000256" key="1">
    <source>
        <dbReference type="SAM" id="Phobius"/>
    </source>
</evidence>
<dbReference type="Proteomes" id="UP000681967">
    <property type="component" value="Unassembled WGS sequence"/>
</dbReference>
<organism evidence="3 4">
    <name type="scientific">Rotaria magnacalcarata</name>
    <dbReference type="NCBI Taxonomy" id="392030"/>
    <lineage>
        <taxon>Eukaryota</taxon>
        <taxon>Metazoa</taxon>
        <taxon>Spiralia</taxon>
        <taxon>Gnathifera</taxon>
        <taxon>Rotifera</taxon>
        <taxon>Eurotatoria</taxon>
        <taxon>Bdelloidea</taxon>
        <taxon>Philodinida</taxon>
        <taxon>Philodinidae</taxon>
        <taxon>Rotaria</taxon>
    </lineage>
</organism>
<keyword evidence="1" id="KW-0812">Transmembrane</keyword>
<keyword evidence="1" id="KW-0472">Membrane</keyword>
<accession>A0A8S3JWA2</accession>
<evidence type="ECO:0000313" key="3">
    <source>
        <dbReference type="EMBL" id="CAF5223048.1"/>
    </source>
</evidence>
<protein>
    <submittedName>
        <fullName evidence="3">Uncharacterized protein</fullName>
    </submittedName>
</protein>
<proteinExistence type="predicted"/>
<dbReference type="EMBL" id="CAJOBJ010370205">
    <property type="protein sequence ID" value="CAF5223048.1"/>
    <property type="molecule type" value="Genomic_DNA"/>
</dbReference>
<comment type="caution">
    <text evidence="3">The sequence shown here is derived from an EMBL/GenBank/DDBJ whole genome shotgun (WGS) entry which is preliminary data.</text>
</comment>
<dbReference type="EMBL" id="CAJOBH010242766">
    <property type="protein sequence ID" value="CAF5114998.1"/>
    <property type="molecule type" value="Genomic_DNA"/>
</dbReference>
<dbReference type="Proteomes" id="UP000681720">
    <property type="component" value="Unassembled WGS sequence"/>
</dbReference>
<gene>
    <name evidence="2" type="ORF">BYL167_LOCUS66244</name>
    <name evidence="3" type="ORF">GIL414_LOCUS85383</name>
</gene>
<dbReference type="AlphaFoldDB" id="A0A8S3JWA2"/>
<reference evidence="3" key="1">
    <citation type="submission" date="2021-02" db="EMBL/GenBank/DDBJ databases">
        <authorList>
            <person name="Nowell W R."/>
        </authorList>
    </citation>
    <scope>NUCLEOTIDE SEQUENCE</scope>
</reference>
<name>A0A8S3JWA2_9BILA</name>